<organism evidence="1 2">
    <name type="scientific">Pontiella sulfatireligans</name>
    <dbReference type="NCBI Taxonomy" id="2750658"/>
    <lineage>
        <taxon>Bacteria</taxon>
        <taxon>Pseudomonadati</taxon>
        <taxon>Kiritimatiellota</taxon>
        <taxon>Kiritimatiellia</taxon>
        <taxon>Kiritimatiellales</taxon>
        <taxon>Pontiellaceae</taxon>
        <taxon>Pontiella</taxon>
    </lineage>
</organism>
<sequence length="310" mass="34104">MKEVNTKYGGLTDYLNIKMHSSDLPASILLTGYTEFETPYGTLIPQYEVEDLGRKEHKYILFHSNGTVRKVPLQNEQDIETKYGTIASEMLLFYNDGTLKKLFPITGKLSGYWTEENEFALAKDLNLALPSGTITAKAISLGFYKSGIIRSITLWPGEIISANTPAGMIETRTGISFHDEGSVKSLEPLIPTAVETAIGTVEAFDNDPDGVSGDINSLNFDPAGNVSSLYTTSSKVTVTIDSDTEKTYQPTETASLCSDSVKMAVPLKIEFIGNKVRFNQSNDDVYDIAECSFKIEDYVADLKIPCYECA</sequence>
<dbReference type="EMBL" id="CAAHFH010000002">
    <property type="protein sequence ID" value="VGO22411.1"/>
    <property type="molecule type" value="Genomic_DNA"/>
</dbReference>
<evidence type="ECO:0000313" key="1">
    <source>
        <dbReference type="EMBL" id="VGO22411.1"/>
    </source>
</evidence>
<gene>
    <name evidence="1" type="ORF">SCARR_04494</name>
</gene>
<dbReference type="AlphaFoldDB" id="A0A6C2UT27"/>
<dbReference type="Proteomes" id="UP000346198">
    <property type="component" value="Unassembled WGS sequence"/>
</dbReference>
<keyword evidence="2" id="KW-1185">Reference proteome</keyword>
<reference evidence="1 2" key="1">
    <citation type="submission" date="2019-04" db="EMBL/GenBank/DDBJ databases">
        <authorList>
            <person name="Van Vliet M D."/>
        </authorList>
    </citation>
    <scope>NUCLEOTIDE SEQUENCE [LARGE SCALE GENOMIC DNA]</scope>
    <source>
        <strain evidence="1 2">F21</strain>
    </source>
</reference>
<name>A0A6C2UT27_9BACT</name>
<dbReference type="RefSeq" id="WP_136063794.1">
    <property type="nucleotide sequence ID" value="NZ_CAAHFH010000002.1"/>
</dbReference>
<accession>A0A6C2UT27</accession>
<protein>
    <submittedName>
        <fullName evidence="1">Uncharacterized protein</fullName>
    </submittedName>
</protein>
<evidence type="ECO:0000313" key="2">
    <source>
        <dbReference type="Proteomes" id="UP000346198"/>
    </source>
</evidence>
<proteinExistence type="predicted"/>